<feature type="transmembrane region" description="Helical" evidence="4">
    <location>
        <begin position="103"/>
        <end position="122"/>
    </location>
</feature>
<feature type="transmembrane region" description="Helical" evidence="4">
    <location>
        <begin position="160"/>
        <end position="180"/>
    </location>
</feature>
<comment type="similarity">
    <text evidence="2">Belongs to the major facilitator superfamily. Monocarboxylate porter (TC 2.A.1.13) family.</text>
</comment>
<accession>A0A2V1DDI2</accession>
<gene>
    <name evidence="5" type="ORF">DM02DRAFT_535990</name>
</gene>
<keyword evidence="4" id="KW-0472">Membrane</keyword>
<dbReference type="EMBL" id="KZ805474">
    <property type="protein sequence ID" value="PVH96091.1"/>
    <property type="molecule type" value="Genomic_DNA"/>
</dbReference>
<reference evidence="5 6" key="1">
    <citation type="journal article" date="2018" name="Sci. Rep.">
        <title>Comparative genomics provides insights into the lifestyle and reveals functional heterogeneity of dark septate endophytic fungi.</title>
        <authorList>
            <person name="Knapp D.G."/>
            <person name="Nemeth J.B."/>
            <person name="Barry K."/>
            <person name="Hainaut M."/>
            <person name="Henrissat B."/>
            <person name="Johnson J."/>
            <person name="Kuo A."/>
            <person name="Lim J.H.P."/>
            <person name="Lipzen A."/>
            <person name="Nolan M."/>
            <person name="Ohm R.A."/>
            <person name="Tamas L."/>
            <person name="Grigoriev I.V."/>
            <person name="Spatafora J.W."/>
            <person name="Nagy L.G."/>
            <person name="Kovacs G.M."/>
        </authorList>
    </citation>
    <scope>NUCLEOTIDE SEQUENCE [LARGE SCALE GENOMIC DNA]</scope>
    <source>
        <strain evidence="5 6">DSE2036</strain>
    </source>
</reference>
<dbReference type="InterPro" id="IPR011701">
    <property type="entry name" value="MFS"/>
</dbReference>
<feature type="transmembrane region" description="Helical" evidence="4">
    <location>
        <begin position="192"/>
        <end position="212"/>
    </location>
</feature>
<dbReference type="GO" id="GO:0022857">
    <property type="term" value="F:transmembrane transporter activity"/>
    <property type="evidence" value="ECO:0007669"/>
    <property type="project" value="InterPro"/>
</dbReference>
<dbReference type="SUPFAM" id="SSF103473">
    <property type="entry name" value="MFS general substrate transporter"/>
    <property type="match status" value="1"/>
</dbReference>
<evidence type="ECO:0000256" key="1">
    <source>
        <dbReference type="ARBA" id="ARBA00004141"/>
    </source>
</evidence>
<keyword evidence="6" id="KW-1185">Reference proteome</keyword>
<evidence type="ECO:0000256" key="2">
    <source>
        <dbReference type="ARBA" id="ARBA00006727"/>
    </source>
</evidence>
<proteinExistence type="inferred from homology"/>
<dbReference type="InterPro" id="IPR050327">
    <property type="entry name" value="Proton-linked_MCT"/>
</dbReference>
<evidence type="ECO:0000313" key="5">
    <source>
        <dbReference type="EMBL" id="PVH96091.1"/>
    </source>
</evidence>
<feature type="transmembrane region" description="Helical" evidence="4">
    <location>
        <begin position="298"/>
        <end position="318"/>
    </location>
</feature>
<evidence type="ECO:0000313" key="6">
    <source>
        <dbReference type="Proteomes" id="UP000244855"/>
    </source>
</evidence>
<feature type="region of interest" description="Disordered" evidence="3">
    <location>
        <begin position="1"/>
        <end position="23"/>
    </location>
</feature>
<dbReference type="PANTHER" id="PTHR11360">
    <property type="entry name" value="MONOCARBOXYLATE TRANSPORTER"/>
    <property type="match status" value="1"/>
</dbReference>
<keyword evidence="4" id="KW-1133">Transmembrane helix</keyword>
<dbReference type="GO" id="GO:0016020">
    <property type="term" value="C:membrane"/>
    <property type="evidence" value="ECO:0007669"/>
    <property type="project" value="UniProtKB-SubCell"/>
</dbReference>
<feature type="transmembrane region" description="Helical" evidence="4">
    <location>
        <begin position="361"/>
        <end position="382"/>
    </location>
</feature>
<feature type="transmembrane region" description="Helical" evidence="4">
    <location>
        <begin position="268"/>
        <end position="286"/>
    </location>
</feature>
<feature type="transmembrane region" description="Helical" evidence="4">
    <location>
        <begin position="324"/>
        <end position="349"/>
    </location>
</feature>
<feature type="transmembrane region" description="Helical" evidence="4">
    <location>
        <begin position="32"/>
        <end position="61"/>
    </location>
</feature>
<feature type="transmembrane region" description="Helical" evidence="4">
    <location>
        <begin position="233"/>
        <end position="256"/>
    </location>
</feature>
<dbReference type="InterPro" id="IPR036259">
    <property type="entry name" value="MFS_trans_sf"/>
</dbReference>
<evidence type="ECO:0000256" key="3">
    <source>
        <dbReference type="SAM" id="MobiDB-lite"/>
    </source>
</evidence>
<protein>
    <submittedName>
        <fullName evidence="5">MFS general substrate transporter</fullName>
    </submittedName>
</protein>
<feature type="transmembrane region" description="Helical" evidence="4">
    <location>
        <begin position="73"/>
        <end position="96"/>
    </location>
</feature>
<dbReference type="Proteomes" id="UP000244855">
    <property type="component" value="Unassembled WGS sequence"/>
</dbReference>
<feature type="transmembrane region" description="Helical" evidence="4">
    <location>
        <begin position="402"/>
        <end position="424"/>
    </location>
</feature>
<dbReference type="Gene3D" id="1.20.1250.20">
    <property type="entry name" value="MFS general substrate transporter like domains"/>
    <property type="match status" value="2"/>
</dbReference>
<feature type="transmembrane region" description="Helical" evidence="4">
    <location>
        <begin position="128"/>
        <end position="148"/>
    </location>
</feature>
<comment type="subcellular location">
    <subcellularLocation>
        <location evidence="1">Membrane</location>
        <topology evidence="1">Multi-pass membrane protein</topology>
    </subcellularLocation>
</comment>
<dbReference type="Pfam" id="PF07690">
    <property type="entry name" value="MFS_1"/>
    <property type="match status" value="1"/>
</dbReference>
<dbReference type="AlphaFoldDB" id="A0A2V1DDI2"/>
<dbReference type="OrthoDB" id="6509908at2759"/>
<organism evidence="5 6">
    <name type="scientific">Periconia macrospinosa</name>
    <dbReference type="NCBI Taxonomy" id="97972"/>
    <lineage>
        <taxon>Eukaryota</taxon>
        <taxon>Fungi</taxon>
        <taxon>Dikarya</taxon>
        <taxon>Ascomycota</taxon>
        <taxon>Pezizomycotina</taxon>
        <taxon>Dothideomycetes</taxon>
        <taxon>Pleosporomycetidae</taxon>
        <taxon>Pleosporales</taxon>
        <taxon>Massarineae</taxon>
        <taxon>Periconiaceae</taxon>
        <taxon>Periconia</taxon>
    </lineage>
</organism>
<keyword evidence="4" id="KW-0812">Transmembrane</keyword>
<sequence>MSDSIPTGDETKNARPDSNQSSSTLRIDGGSVAWLQVFASWLLFMNSWGLTSTFGVFQTYYSNTLIPSSSPSAISWIGSLQAFLTMFAGVFAGILLDIGFLKHVMAIGSCLEVFGMLMTSLSTKYYQLLFAQGACVGIGSGMLLLTSLANLSLYFERKRMIAAGIAATGSASTGVFAPIMLKRLIENIGFKWSVRAYTLVILTTQAVAFIVLKPRRSSKKSGQLLDLQYFKEPIYVSFILGFTFMMAANYVPYFFIEDYAIALGVRPTISFYLVSIMNAASVFGRVLPSICAYRYGSLNTLIVSTILSAVTLYCFRAVQTFTTLIVIAIAYCFASGGILFLPPIIMANLTKDPADYGTKIGMGYSIAAFGGLAGNPIAGSTLNKISLVGLSTVEVQKYYEGVWIVSGTAMVLGVIAQIVMRVSWVGWKSRARI</sequence>
<evidence type="ECO:0000256" key="4">
    <source>
        <dbReference type="SAM" id="Phobius"/>
    </source>
</evidence>
<name>A0A2V1DDI2_9PLEO</name>
<dbReference type="PANTHER" id="PTHR11360:SF234">
    <property type="entry name" value="MFS-TYPE TRANSPORTER DBAD-RELATED"/>
    <property type="match status" value="1"/>
</dbReference>